<dbReference type="InterPro" id="IPR025422">
    <property type="entry name" value="TGA_domain"/>
</dbReference>
<comment type="caution">
    <text evidence="3">The sequence shown here is derived from an EMBL/GenBank/DDBJ whole genome shotgun (WGS) entry which is preliminary data.</text>
</comment>
<dbReference type="Proteomes" id="UP000619265">
    <property type="component" value="Unassembled WGS sequence"/>
</dbReference>
<evidence type="ECO:0000313" key="3">
    <source>
        <dbReference type="EMBL" id="KAF5472952.1"/>
    </source>
</evidence>
<dbReference type="GO" id="GO:0043565">
    <property type="term" value="F:sequence-specific DNA binding"/>
    <property type="evidence" value="ECO:0007669"/>
    <property type="project" value="InterPro"/>
</dbReference>
<evidence type="ECO:0000259" key="2">
    <source>
        <dbReference type="PROSITE" id="PS51806"/>
    </source>
</evidence>
<name>A0A833XNH7_JUGRE</name>
<sequence length="263" mass="30499">VHHLCFFSMNNMKTQVEEKFSEFFEKWVCQLEEHVQLLLRVSKEKQNEAEVQALVSRVTSHYKEYYTVKWAGAHEDVLAFFTPVWLSPLENAYLWITDWKPSMAFQVIDGLRIKTMEPRNSLVEMSEQQVKKIEDLRVKIRLEKEKVEREMERQQVSLADRRMVELARLASRVNEGDMVGQVLDGLVEVALKELLKGLERVVKAADGVRLKTLKGVLDVLSPRQSVDFLAAILTLQIRLRQRGKKRNQNDQADGILVEPPTLV</sequence>
<reference evidence="3" key="2">
    <citation type="submission" date="2020-03" db="EMBL/GenBank/DDBJ databases">
        <title>Walnut 2.0.</title>
        <authorList>
            <person name="Marrano A."/>
            <person name="Britton M."/>
            <person name="Zimin A.V."/>
            <person name="Zaini P.A."/>
            <person name="Workman R."/>
            <person name="Puiu D."/>
            <person name="Bianco L."/>
            <person name="Allen B.J."/>
            <person name="Troggio M."/>
            <person name="Leslie C.A."/>
            <person name="Timp W."/>
            <person name="Dendekar A."/>
            <person name="Salzberg S.L."/>
            <person name="Neale D.B."/>
        </authorList>
    </citation>
    <scope>NUCLEOTIDE SEQUENCE</scope>
    <source>
        <tissue evidence="3">Leaves</tissue>
    </source>
</reference>
<dbReference type="PANTHER" id="PTHR46354:SF2">
    <property type="entry name" value="PROTEIN DOG1-LIKE 4"/>
    <property type="match status" value="1"/>
</dbReference>
<dbReference type="PANTHER" id="PTHR46354">
    <property type="entry name" value="DOG1 DOMAIN-CONTAINING PROTEIN"/>
    <property type="match status" value="1"/>
</dbReference>
<dbReference type="InterPro" id="IPR051886">
    <property type="entry name" value="Seed_Dev/Stress_Resp_Reg"/>
</dbReference>
<evidence type="ECO:0000313" key="4">
    <source>
        <dbReference type="Proteomes" id="UP000619265"/>
    </source>
</evidence>
<gene>
    <name evidence="3" type="ORF">F2P56_009607</name>
</gene>
<feature type="non-terminal residue" evidence="3">
    <location>
        <position position="1"/>
    </location>
</feature>
<feature type="coiled-coil region" evidence="1">
    <location>
        <begin position="130"/>
        <end position="157"/>
    </location>
</feature>
<protein>
    <recommendedName>
        <fullName evidence="2">DOG1 domain-containing protein</fullName>
    </recommendedName>
</protein>
<evidence type="ECO:0000256" key="1">
    <source>
        <dbReference type="SAM" id="Coils"/>
    </source>
</evidence>
<dbReference type="GO" id="GO:0006351">
    <property type="term" value="P:DNA-templated transcription"/>
    <property type="evidence" value="ECO:0007669"/>
    <property type="project" value="InterPro"/>
</dbReference>
<dbReference type="Gramene" id="Jr04_15680_p1">
    <property type="protein sequence ID" value="cds.Jr04_15680_p1"/>
    <property type="gene ID" value="Jr04_15680"/>
</dbReference>
<accession>A0A833XNH7</accession>
<dbReference type="EMBL" id="LIHL02000004">
    <property type="protein sequence ID" value="KAF5472952.1"/>
    <property type="molecule type" value="Genomic_DNA"/>
</dbReference>
<proteinExistence type="predicted"/>
<dbReference type="AlphaFoldDB" id="A0A833XNH7"/>
<dbReference type="PROSITE" id="PS51806">
    <property type="entry name" value="DOG1"/>
    <property type="match status" value="1"/>
</dbReference>
<organism evidence="3 4">
    <name type="scientific">Juglans regia</name>
    <name type="common">English walnut</name>
    <dbReference type="NCBI Taxonomy" id="51240"/>
    <lineage>
        <taxon>Eukaryota</taxon>
        <taxon>Viridiplantae</taxon>
        <taxon>Streptophyta</taxon>
        <taxon>Embryophyta</taxon>
        <taxon>Tracheophyta</taxon>
        <taxon>Spermatophyta</taxon>
        <taxon>Magnoliopsida</taxon>
        <taxon>eudicotyledons</taxon>
        <taxon>Gunneridae</taxon>
        <taxon>Pentapetalae</taxon>
        <taxon>rosids</taxon>
        <taxon>fabids</taxon>
        <taxon>Fagales</taxon>
        <taxon>Juglandaceae</taxon>
        <taxon>Juglans</taxon>
    </lineage>
</organism>
<feature type="domain" description="DOG1" evidence="2">
    <location>
        <begin position="17"/>
        <end position="249"/>
    </location>
</feature>
<reference evidence="3" key="1">
    <citation type="submission" date="2015-10" db="EMBL/GenBank/DDBJ databases">
        <authorList>
            <person name="Martinez-Garcia P.J."/>
            <person name="Crepeau M.W."/>
            <person name="Puiu D."/>
            <person name="Gonzalez-Ibeas D."/>
            <person name="Whalen J."/>
            <person name="Stevens K."/>
            <person name="Paul R."/>
            <person name="Butterfield T."/>
            <person name="Britton M."/>
            <person name="Reagan R."/>
            <person name="Chakraborty S."/>
            <person name="Walawage S.L."/>
            <person name="Vasquez-Gross H.A."/>
            <person name="Cardeno C."/>
            <person name="Famula R."/>
            <person name="Pratt K."/>
            <person name="Kuruganti S."/>
            <person name="Aradhya M.K."/>
            <person name="Leslie C.A."/>
            <person name="Dandekar A.M."/>
            <person name="Salzberg S.L."/>
            <person name="Wegrzyn J.L."/>
            <person name="Langley C.H."/>
            <person name="Neale D.B."/>
        </authorList>
    </citation>
    <scope>NUCLEOTIDE SEQUENCE</scope>
    <source>
        <tissue evidence="3">Leaves</tissue>
    </source>
</reference>
<dbReference type="Pfam" id="PF14144">
    <property type="entry name" value="DOG1"/>
    <property type="match status" value="1"/>
</dbReference>
<keyword evidence="1" id="KW-0175">Coiled coil</keyword>